<sequence length="742" mass="84167">MVKKKIIPLALIGCMLFTGLPVNAAGIAAVEGTQARNSVTEPTDKKLESVIKVVKAKLFIPKEMIKFDYYYNTQNAYENAYWYLNWSNEDYSQNITVSVDQNDNIIRYNFNDNKDGRSTPKYLKSELQSTAMDFIKKIEPKVADKIEFVKAESYGSYSSQYVYTFRRVENKIPMPDNTVTVGVNFETGKVTSYELNWLFDVKVPSADVKISEKEASEKLGKKVTMKLSYQNAYETDDKGNTTIKAFLVYSPELSYASVDAKTGEIYTTQNQWVNTTENQSKKEAAADAAGNGGLSDEEIAKIEDLKGLISKDKAIKAVTGNSNLLLDKNAKSVSARLYKYRDYHYIREDGKSAEDKYVWNIYFSDPREVNNEKGGDTYRPHASATVDAKTGKLISFSSSVKDAYYYGLEGKELPKINYSKKQGQTILEKFLKDQIPNLFESSVLAANEGSYIIGYKGEKEIYGGYYYNYDRVHEKINYSYNGIHGAVDGITGKIYEFSYNWDENIQFESPKNIISPEKAYEYYNSMDTFGLIYEINNIHNYNGKAKVEQQAEGYSVKSEIRLVYRNDLYPPYVSPFTGKQLDYDGKEYKDNAGKYSYSDIKGHKSEKNILLLAELGVGFEGDKFLPDQAITGKELNGFLTKLNYYYDKQYELNNNNSSITRIDAAKFTVQILGYDNIAKVKGIYNTAFVDQSQITESNIGYAALAYGLNLITKNDRNEFRPNEKLTRAEAADMVLTLLSANK</sequence>
<evidence type="ECO:0000256" key="2">
    <source>
        <dbReference type="SAM" id="SignalP"/>
    </source>
</evidence>
<dbReference type="OrthoDB" id="2473368at2"/>
<dbReference type="Proteomes" id="UP000198806">
    <property type="component" value="Unassembled WGS sequence"/>
</dbReference>
<name>A0A1I5CVM8_9FIRM</name>
<dbReference type="InterPro" id="IPR032599">
    <property type="entry name" value="YcdB/YcdC_rep_domain"/>
</dbReference>
<dbReference type="InterPro" id="IPR001119">
    <property type="entry name" value="SLH_dom"/>
</dbReference>
<dbReference type="PROSITE" id="PS51272">
    <property type="entry name" value="SLH"/>
    <property type="match status" value="1"/>
</dbReference>
<keyword evidence="2" id="KW-0732">Signal</keyword>
<protein>
    <submittedName>
        <fullName evidence="4">S-layer homology domain-containing protein</fullName>
    </submittedName>
</protein>
<proteinExistence type="predicted"/>
<evidence type="ECO:0000259" key="3">
    <source>
        <dbReference type="PROSITE" id="PS51272"/>
    </source>
</evidence>
<feature type="domain" description="SLH" evidence="3">
    <location>
        <begin position="685"/>
        <end position="742"/>
    </location>
</feature>
<evidence type="ECO:0000313" key="4">
    <source>
        <dbReference type="EMBL" id="SFN91045.1"/>
    </source>
</evidence>
<dbReference type="RefSeq" id="WP_091684383.1">
    <property type="nucleotide sequence ID" value="NZ_BAABFM010000079.1"/>
</dbReference>
<dbReference type="EMBL" id="FOWD01000004">
    <property type="protein sequence ID" value="SFN91045.1"/>
    <property type="molecule type" value="Genomic_DNA"/>
</dbReference>
<reference evidence="4 5" key="1">
    <citation type="submission" date="2016-10" db="EMBL/GenBank/DDBJ databases">
        <authorList>
            <person name="de Groot N.N."/>
        </authorList>
    </citation>
    <scope>NUCLEOTIDE SEQUENCE [LARGE SCALE GENOMIC DNA]</scope>
    <source>
        <strain evidence="4 5">DSM 1283</strain>
    </source>
</reference>
<organism evidence="4 5">
    <name type="scientific">Anaerocolumna aminovalerica</name>
    <dbReference type="NCBI Taxonomy" id="1527"/>
    <lineage>
        <taxon>Bacteria</taxon>
        <taxon>Bacillati</taxon>
        <taxon>Bacillota</taxon>
        <taxon>Clostridia</taxon>
        <taxon>Lachnospirales</taxon>
        <taxon>Lachnospiraceae</taxon>
        <taxon>Anaerocolumna</taxon>
    </lineage>
</organism>
<keyword evidence="5" id="KW-1185">Reference proteome</keyword>
<dbReference type="STRING" id="1527.SAMN04489757_10452"/>
<evidence type="ECO:0000256" key="1">
    <source>
        <dbReference type="ARBA" id="ARBA00022737"/>
    </source>
</evidence>
<keyword evidence="1" id="KW-0677">Repeat</keyword>
<dbReference type="Pfam" id="PF00395">
    <property type="entry name" value="SLH"/>
    <property type="match status" value="2"/>
</dbReference>
<feature type="chain" id="PRO_5011687906" evidence="2">
    <location>
        <begin position="25"/>
        <end position="742"/>
    </location>
</feature>
<accession>A0A1I5CVM8</accession>
<feature type="signal peptide" evidence="2">
    <location>
        <begin position="1"/>
        <end position="24"/>
    </location>
</feature>
<dbReference type="Pfam" id="PF16244">
    <property type="entry name" value="DUF4901"/>
    <property type="match status" value="2"/>
</dbReference>
<dbReference type="AlphaFoldDB" id="A0A1I5CVM8"/>
<gene>
    <name evidence="4" type="ORF">SAMN04489757_10452</name>
</gene>
<evidence type="ECO:0000313" key="5">
    <source>
        <dbReference type="Proteomes" id="UP000198806"/>
    </source>
</evidence>